<comment type="catalytic activity">
    <reaction evidence="5 6">
        <text>N(1)-(5-phospho-beta-D-ribosyl)glycinamide + (6R)-10-formyltetrahydrofolate = N(2)-formyl-N(1)-(5-phospho-beta-D-ribosyl)glycinamide + (6S)-5,6,7,8-tetrahydrofolate + H(+)</text>
        <dbReference type="Rhea" id="RHEA:15053"/>
        <dbReference type="ChEBI" id="CHEBI:15378"/>
        <dbReference type="ChEBI" id="CHEBI:57453"/>
        <dbReference type="ChEBI" id="CHEBI:143788"/>
        <dbReference type="ChEBI" id="CHEBI:147286"/>
        <dbReference type="ChEBI" id="CHEBI:195366"/>
        <dbReference type="EC" id="2.1.2.2"/>
    </reaction>
</comment>
<evidence type="ECO:0000256" key="6">
    <source>
        <dbReference type="HAMAP-Rule" id="MF_01930"/>
    </source>
</evidence>
<feature type="binding site" evidence="6">
    <location>
        <position position="62"/>
    </location>
    <ligand>
        <name>(6R)-10-formyltetrahydrofolate</name>
        <dbReference type="ChEBI" id="CHEBI:195366"/>
    </ligand>
</feature>
<evidence type="ECO:0000259" key="8">
    <source>
        <dbReference type="Pfam" id="PF00551"/>
    </source>
</evidence>
<feature type="binding site" evidence="6">
    <location>
        <begin position="14"/>
        <end position="16"/>
    </location>
    <ligand>
        <name>N(1)-(5-phospho-beta-D-ribosyl)glycinamide</name>
        <dbReference type="ChEBI" id="CHEBI:143788"/>
    </ligand>
</feature>
<dbReference type="Pfam" id="PF00551">
    <property type="entry name" value="Formyl_trans_N"/>
    <property type="match status" value="1"/>
</dbReference>
<name>A0A318KAW8_9NOCA</name>
<dbReference type="PROSITE" id="PS00373">
    <property type="entry name" value="GART"/>
    <property type="match status" value="1"/>
</dbReference>
<reference evidence="9 10" key="1">
    <citation type="submission" date="2018-05" db="EMBL/GenBank/DDBJ databases">
        <title>Genomic Encyclopedia of Type Strains, Phase IV (KMG-IV): sequencing the most valuable type-strain genomes for metagenomic binning, comparative biology and taxonomic classification.</title>
        <authorList>
            <person name="Goeker M."/>
        </authorList>
    </citation>
    <scope>NUCLEOTIDE SEQUENCE [LARGE SCALE GENOMIC DNA]</scope>
    <source>
        <strain evidence="9 10">DSM 44704</strain>
    </source>
</reference>
<dbReference type="InterPro" id="IPR036477">
    <property type="entry name" value="Formyl_transf_N_sf"/>
</dbReference>
<evidence type="ECO:0000256" key="5">
    <source>
        <dbReference type="ARBA" id="ARBA00047664"/>
    </source>
</evidence>
<feature type="binding site" evidence="6">
    <location>
        <position position="109"/>
    </location>
    <ligand>
        <name>(6R)-10-formyltetrahydrofolate</name>
        <dbReference type="ChEBI" id="CHEBI:195366"/>
    </ligand>
</feature>
<evidence type="ECO:0000256" key="1">
    <source>
        <dbReference type="ARBA" id="ARBA00005054"/>
    </source>
</evidence>
<gene>
    <name evidence="6" type="primary">purN</name>
    <name evidence="9" type="ORF">DFR70_1011125</name>
</gene>
<feature type="region of interest" description="Disordered" evidence="7">
    <location>
        <begin position="208"/>
        <end position="243"/>
    </location>
</feature>
<organism evidence="9 10">
    <name type="scientific">Nocardia tenerifensis</name>
    <dbReference type="NCBI Taxonomy" id="228006"/>
    <lineage>
        <taxon>Bacteria</taxon>
        <taxon>Bacillati</taxon>
        <taxon>Actinomycetota</taxon>
        <taxon>Actinomycetes</taxon>
        <taxon>Mycobacteriales</taxon>
        <taxon>Nocardiaceae</taxon>
        <taxon>Nocardia</taxon>
    </lineage>
</organism>
<dbReference type="HAMAP" id="MF_01930">
    <property type="entry name" value="PurN"/>
    <property type="match status" value="1"/>
</dbReference>
<dbReference type="EC" id="2.1.2.2" evidence="6"/>
<dbReference type="GO" id="GO:0006189">
    <property type="term" value="P:'de novo' IMP biosynthetic process"/>
    <property type="evidence" value="ECO:0007669"/>
    <property type="project" value="UniProtKB-UniRule"/>
</dbReference>
<keyword evidence="3 6" id="KW-0658">Purine biosynthesis</keyword>
<dbReference type="Proteomes" id="UP000247569">
    <property type="component" value="Unassembled WGS sequence"/>
</dbReference>
<dbReference type="InterPro" id="IPR001555">
    <property type="entry name" value="GART_AS"/>
</dbReference>
<evidence type="ECO:0000313" key="9">
    <source>
        <dbReference type="EMBL" id="PXX71691.1"/>
    </source>
</evidence>
<feature type="active site" description="Proton donor" evidence="6">
    <location>
        <position position="111"/>
    </location>
</feature>
<dbReference type="EMBL" id="QJKF01000001">
    <property type="protein sequence ID" value="PXX71691.1"/>
    <property type="molecule type" value="Genomic_DNA"/>
</dbReference>
<evidence type="ECO:0000256" key="2">
    <source>
        <dbReference type="ARBA" id="ARBA00022679"/>
    </source>
</evidence>
<dbReference type="PANTHER" id="PTHR43369:SF2">
    <property type="entry name" value="PHOSPHORIBOSYLGLYCINAMIDE FORMYLTRANSFERASE"/>
    <property type="match status" value="1"/>
</dbReference>
<dbReference type="InterPro" id="IPR004607">
    <property type="entry name" value="GART"/>
</dbReference>
<feature type="site" description="Raises pKa of active site His" evidence="6">
    <location>
        <position position="152"/>
    </location>
</feature>
<accession>A0A318KAW8</accession>
<dbReference type="Gene3D" id="3.40.50.170">
    <property type="entry name" value="Formyl transferase, N-terminal domain"/>
    <property type="match status" value="1"/>
</dbReference>
<keyword evidence="2 6" id="KW-0808">Transferase</keyword>
<comment type="pathway">
    <text evidence="1 6">Purine metabolism; IMP biosynthesis via de novo pathway; N(2)-formyl-N(1)-(5-phospho-D-ribosyl)glycinamide from N(1)-(5-phospho-D-ribosyl)glycinamide (10-formyl THF route): step 1/1.</text>
</comment>
<dbReference type="CDD" id="cd08645">
    <property type="entry name" value="FMT_core_GART"/>
    <property type="match status" value="1"/>
</dbReference>
<dbReference type="NCBIfam" id="TIGR00639">
    <property type="entry name" value="PurN"/>
    <property type="match status" value="1"/>
</dbReference>
<feature type="domain" description="Formyl transferase N-terminal" evidence="8">
    <location>
        <begin position="5"/>
        <end position="189"/>
    </location>
</feature>
<sequence length="243" mass="26091">MSELRVAVLASHNGSNMRALHEASLMPTANFKIVLVVSNNSASGALAYASRSRIPTVHLSGRTHSDPDELDEAMRAALVDRSTDLVVLAGYMKHVGPRTRRQYESRMINIHPALLPRHGGPGMYGHAVHKAVLDSGDEISGPSVHYVTEEYDAGEIIAQRRVPVLATDTVESLAARVLAAEHVLLPEVVRELAGSWRSGALDACFRSNGRSTSAAPRSGSGDIPNTVAQERNSILLPDRAPNP</sequence>
<evidence type="ECO:0000256" key="3">
    <source>
        <dbReference type="ARBA" id="ARBA00022755"/>
    </source>
</evidence>
<evidence type="ECO:0000313" key="10">
    <source>
        <dbReference type="Proteomes" id="UP000247569"/>
    </source>
</evidence>
<comment type="caution">
    <text evidence="6">Lacks conserved residue(s) required for the propagation of feature annotation.</text>
</comment>
<evidence type="ECO:0000256" key="4">
    <source>
        <dbReference type="ARBA" id="ARBA00038440"/>
    </source>
</evidence>
<protein>
    <recommendedName>
        <fullName evidence="6">Phosphoribosylglycinamide formyltransferase</fullName>
        <ecNumber evidence="6">2.1.2.2</ecNumber>
    </recommendedName>
    <alternativeName>
        <fullName evidence="6">5'-phosphoribosylglycinamide transformylase</fullName>
    </alternativeName>
    <alternativeName>
        <fullName evidence="6">GAR transformylase</fullName>
        <shortName evidence="6">GART</shortName>
    </alternativeName>
</protein>
<dbReference type="PANTHER" id="PTHR43369">
    <property type="entry name" value="PHOSPHORIBOSYLGLYCINAMIDE FORMYLTRANSFERASE"/>
    <property type="match status" value="1"/>
</dbReference>
<keyword evidence="10" id="KW-1185">Reference proteome</keyword>
<comment type="caution">
    <text evidence="9">The sequence shown here is derived from an EMBL/GenBank/DDBJ whole genome shotgun (WGS) entry which is preliminary data.</text>
</comment>
<dbReference type="SUPFAM" id="SSF53328">
    <property type="entry name" value="Formyltransferase"/>
    <property type="match status" value="1"/>
</dbReference>
<dbReference type="GO" id="GO:0004644">
    <property type="term" value="F:phosphoribosylglycinamide formyltransferase activity"/>
    <property type="evidence" value="ECO:0007669"/>
    <property type="project" value="UniProtKB-UniRule"/>
</dbReference>
<evidence type="ECO:0000256" key="7">
    <source>
        <dbReference type="SAM" id="MobiDB-lite"/>
    </source>
</evidence>
<dbReference type="OrthoDB" id="9806170at2"/>
<dbReference type="GO" id="GO:0005829">
    <property type="term" value="C:cytosol"/>
    <property type="evidence" value="ECO:0007669"/>
    <property type="project" value="TreeGrafter"/>
</dbReference>
<dbReference type="InterPro" id="IPR002376">
    <property type="entry name" value="Formyl_transf_N"/>
</dbReference>
<dbReference type="AlphaFoldDB" id="A0A318KAW8"/>
<dbReference type="UniPathway" id="UPA00074">
    <property type="reaction ID" value="UER00126"/>
</dbReference>
<dbReference type="RefSeq" id="WP_083895113.1">
    <property type="nucleotide sequence ID" value="NZ_QJKF01000001.1"/>
</dbReference>
<comment type="function">
    <text evidence="6">Catalyzes the transfer of a formyl group from 10-formyltetrahydrofolate to 5-phospho-ribosyl-glycinamide (GAR), producing 5-phospho-ribosyl-N-formylglycinamide (FGAR) and tetrahydrofolate.</text>
</comment>
<proteinExistence type="inferred from homology"/>
<comment type="similarity">
    <text evidence="4 6">Belongs to the GART family.</text>
</comment>